<dbReference type="OrthoDB" id="9809543at2"/>
<evidence type="ECO:0008006" key="4">
    <source>
        <dbReference type="Google" id="ProtNLM"/>
    </source>
</evidence>
<organism evidence="2 3">
    <name type="scientific">Nitrobacter vulgaris</name>
    <dbReference type="NCBI Taxonomy" id="29421"/>
    <lineage>
        <taxon>Bacteria</taxon>
        <taxon>Pseudomonadati</taxon>
        <taxon>Pseudomonadota</taxon>
        <taxon>Alphaproteobacteria</taxon>
        <taxon>Hyphomicrobiales</taxon>
        <taxon>Nitrobacteraceae</taxon>
        <taxon>Nitrobacter</taxon>
    </lineage>
</organism>
<dbReference type="EMBL" id="MWPQ01000023">
    <property type="protein sequence ID" value="OPH83824.1"/>
    <property type="molecule type" value="Genomic_DNA"/>
</dbReference>
<dbReference type="InterPro" id="IPR018692">
    <property type="entry name" value="DUF2189"/>
</dbReference>
<dbReference type="RefSeq" id="WP_079446031.1">
    <property type="nucleotide sequence ID" value="NZ_JAVDPZ010000018.1"/>
</dbReference>
<accession>A0A1V4I110</accession>
<evidence type="ECO:0000313" key="2">
    <source>
        <dbReference type="EMBL" id="OPH83824.1"/>
    </source>
</evidence>
<reference evidence="2 3" key="1">
    <citation type="submission" date="2017-02" db="EMBL/GenBank/DDBJ databases">
        <title>Genome sequence of the nitrite-oxidizing bacterium Nitrobacter vulgaris strain Ab1.</title>
        <authorList>
            <person name="Mellbye B.L."/>
            <person name="Davis E.W."/>
            <person name="Spieck E."/>
            <person name="Chang J.H."/>
            <person name="Bottomley P.J."/>
            <person name="Sayavedra-Soto L.A."/>
        </authorList>
    </citation>
    <scope>NUCLEOTIDE SEQUENCE [LARGE SCALE GENOMIC DNA]</scope>
    <source>
        <strain evidence="2 3">Ab1</strain>
    </source>
</reference>
<dbReference type="AlphaFoldDB" id="A0A1V4I110"/>
<keyword evidence="1" id="KW-1133">Transmembrane helix</keyword>
<keyword evidence="1" id="KW-0812">Transmembrane</keyword>
<gene>
    <name evidence="2" type="ORF">B2M20_05305</name>
</gene>
<protein>
    <recommendedName>
        <fullName evidence="4">DUF2189 domain-containing protein</fullName>
    </recommendedName>
</protein>
<keyword evidence="1" id="KW-0472">Membrane</keyword>
<feature type="transmembrane region" description="Helical" evidence="1">
    <location>
        <begin position="230"/>
        <end position="256"/>
    </location>
</feature>
<dbReference type="Proteomes" id="UP000189940">
    <property type="component" value="Unassembled WGS sequence"/>
</dbReference>
<proteinExistence type="predicted"/>
<name>A0A1V4I110_NITVU</name>
<evidence type="ECO:0000256" key="1">
    <source>
        <dbReference type="SAM" id="Phobius"/>
    </source>
</evidence>
<comment type="caution">
    <text evidence="2">The sequence shown here is derived from an EMBL/GenBank/DDBJ whole genome shotgun (WGS) entry which is preliminary data.</text>
</comment>
<sequence length="311" mass="33869">MATYYPLEGTSPPPSETAAVDGPVIRHIGFSDLLDALRLGWEDFKAVPSHAIVLCVIYPIIGILLWRMVLGYSVLPMLVPIAAGFALIGPFAALGLYELSYRRELGQEASAWHAFGVLRAPSFGSMLGLGALLFAIFVGWVVSAHAIYVSTFGNTPAAAMPDFFTQVFATSEGWRMIMIGVGVGFLFAAVALCISIVSFPLMLHQHADMSDAIQTSMRVVAKNPIAAAEWGLIVAVLLTLGSIPFFLGLTIVMPLLGHATWHLYRKAIESPLMSSSHEPEQIEREKRYAADFPSVLLPPYGRKHRFFDSSD</sequence>
<feature type="transmembrane region" description="Helical" evidence="1">
    <location>
        <begin position="78"/>
        <end position="97"/>
    </location>
</feature>
<feature type="transmembrane region" description="Helical" evidence="1">
    <location>
        <begin position="176"/>
        <end position="201"/>
    </location>
</feature>
<evidence type="ECO:0000313" key="3">
    <source>
        <dbReference type="Proteomes" id="UP000189940"/>
    </source>
</evidence>
<feature type="transmembrane region" description="Helical" evidence="1">
    <location>
        <begin position="47"/>
        <end position="66"/>
    </location>
</feature>
<feature type="transmembrane region" description="Helical" evidence="1">
    <location>
        <begin position="117"/>
        <end position="142"/>
    </location>
</feature>
<dbReference type="Pfam" id="PF09955">
    <property type="entry name" value="DUF2189"/>
    <property type="match status" value="1"/>
</dbReference>
<keyword evidence="3" id="KW-1185">Reference proteome</keyword>